<dbReference type="RefSeq" id="WP_274051309.1">
    <property type="nucleotide sequence ID" value="NZ_CP059693.1"/>
</dbReference>
<proteinExistence type="predicted"/>
<reference evidence="1 2" key="1">
    <citation type="journal article" date="2022" name="Mar. Drugs">
        <title>Bioassay-Guided Fractionation Leads to the Detection of Cholic Acid Generated by the Rare Thalassomonas sp.</title>
        <authorList>
            <person name="Pheiffer F."/>
            <person name="Schneider Y.K."/>
            <person name="Hansen E.H."/>
            <person name="Andersen J.H."/>
            <person name="Isaksson J."/>
            <person name="Busche T."/>
            <person name="R C."/>
            <person name="Kalinowski J."/>
            <person name="Zyl L.V."/>
            <person name="Trindade M."/>
        </authorList>
    </citation>
    <scope>NUCLEOTIDE SEQUENCE [LARGE SCALE GENOMIC DNA]</scope>
    <source>
        <strain evidence="1 2">A5K-61T</strain>
    </source>
</reference>
<dbReference type="EMBL" id="CP059693">
    <property type="protein sequence ID" value="WDE11174.1"/>
    <property type="molecule type" value="Genomic_DNA"/>
</dbReference>
<protein>
    <submittedName>
        <fullName evidence="1">Uncharacterized protein</fullName>
    </submittedName>
</protein>
<evidence type="ECO:0000313" key="2">
    <source>
        <dbReference type="Proteomes" id="UP001215231"/>
    </source>
</evidence>
<sequence length="124" mass="14194">MDNIISEQVNKQVNIKALRSELKAWGKFWRKKESVNGFASSSIRERFDSGTGDKNRSENIYVPGQVEELTQCISRLRPECIRALRARYVVDKPLDSAALLMGFDSKRSLQFWLSKAERGLITTL</sequence>
<evidence type="ECO:0000313" key="1">
    <source>
        <dbReference type="EMBL" id="WDE11174.1"/>
    </source>
</evidence>
<gene>
    <name evidence="1" type="ORF">H3N35_23545</name>
</gene>
<name>A0ABY7VC47_9GAMM</name>
<keyword evidence="2" id="KW-1185">Reference proteome</keyword>
<organism evidence="1 2">
    <name type="scientific">Thalassomonas haliotis</name>
    <dbReference type="NCBI Taxonomy" id="485448"/>
    <lineage>
        <taxon>Bacteria</taxon>
        <taxon>Pseudomonadati</taxon>
        <taxon>Pseudomonadota</taxon>
        <taxon>Gammaproteobacteria</taxon>
        <taxon>Alteromonadales</taxon>
        <taxon>Colwelliaceae</taxon>
        <taxon>Thalassomonas</taxon>
    </lineage>
</organism>
<accession>A0ABY7VC47</accession>
<dbReference type="Proteomes" id="UP001215231">
    <property type="component" value="Chromosome"/>
</dbReference>